<reference evidence="11" key="2">
    <citation type="submission" date="2022-01" db="EMBL/GenBank/DDBJ databases">
        <authorList>
            <person name="Zivanovic Y."/>
            <person name="Moreira D."/>
            <person name="Lopez-Garcia P."/>
        </authorList>
    </citation>
    <scope>NUCLEOTIDE SEQUENCE</scope>
    <source>
        <strain evidence="11">G9</strain>
    </source>
</reference>
<keyword evidence="5" id="KW-0819">tRNA processing</keyword>
<keyword evidence="4" id="KW-0963">Cytoplasm</keyword>
<dbReference type="NCBIfam" id="TIGR00150">
    <property type="entry name" value="T6A_YjeE"/>
    <property type="match status" value="1"/>
</dbReference>
<accession>A0ABT6EUK8</accession>
<evidence type="ECO:0000256" key="10">
    <source>
        <dbReference type="ARBA" id="ARBA00032441"/>
    </source>
</evidence>
<dbReference type="RefSeq" id="WP_277865468.1">
    <property type="nucleotide sequence ID" value="NZ_JAKKUT010000001.1"/>
</dbReference>
<evidence type="ECO:0000256" key="5">
    <source>
        <dbReference type="ARBA" id="ARBA00022694"/>
    </source>
</evidence>
<keyword evidence="8" id="KW-0067">ATP-binding</keyword>
<keyword evidence="12" id="KW-1185">Reference proteome</keyword>
<reference evidence="11" key="1">
    <citation type="journal article" date="2022" name="Genome Biol. Evol.">
        <title>A New Gene Family Diagnostic for Intracellular Biomineralization of Amorphous Ca Carbonates by Cyanobacteria.</title>
        <authorList>
            <person name="Benzerara K."/>
            <person name="Duprat E."/>
            <person name="Bitard-Feildel T."/>
            <person name="Caumes G."/>
            <person name="Cassier-Chauvat C."/>
            <person name="Chauvat F."/>
            <person name="Dezi M."/>
            <person name="Diop S.I."/>
            <person name="Gaschignard G."/>
            <person name="Gorgen S."/>
            <person name="Gugger M."/>
            <person name="Lopez-Garcia P."/>
            <person name="Millet M."/>
            <person name="Skouri-Panet F."/>
            <person name="Moreira D."/>
            <person name="Callebaut I."/>
        </authorList>
    </citation>
    <scope>NUCLEOTIDE SEQUENCE</scope>
    <source>
        <strain evidence="11">G9</strain>
    </source>
</reference>
<evidence type="ECO:0000256" key="7">
    <source>
        <dbReference type="ARBA" id="ARBA00022741"/>
    </source>
</evidence>
<dbReference type="Pfam" id="PF02367">
    <property type="entry name" value="TsaE"/>
    <property type="match status" value="1"/>
</dbReference>
<organism evidence="11 12">
    <name type="scientific">Candidatus Synechococcus calcipolaris G9</name>
    <dbReference type="NCBI Taxonomy" id="1497997"/>
    <lineage>
        <taxon>Bacteria</taxon>
        <taxon>Bacillati</taxon>
        <taxon>Cyanobacteriota</taxon>
        <taxon>Cyanophyceae</taxon>
        <taxon>Synechococcales</taxon>
        <taxon>Synechococcaceae</taxon>
        <taxon>Synechococcus</taxon>
    </lineage>
</organism>
<evidence type="ECO:0000256" key="4">
    <source>
        <dbReference type="ARBA" id="ARBA00022490"/>
    </source>
</evidence>
<evidence type="ECO:0000256" key="8">
    <source>
        <dbReference type="ARBA" id="ARBA00022840"/>
    </source>
</evidence>
<evidence type="ECO:0000313" key="12">
    <source>
        <dbReference type="Proteomes" id="UP001154265"/>
    </source>
</evidence>
<comment type="similarity">
    <text evidence="2">Belongs to the TsaE family.</text>
</comment>
<keyword evidence="6" id="KW-0479">Metal-binding</keyword>
<evidence type="ECO:0000256" key="2">
    <source>
        <dbReference type="ARBA" id="ARBA00007599"/>
    </source>
</evidence>
<dbReference type="InterPro" id="IPR027417">
    <property type="entry name" value="P-loop_NTPase"/>
</dbReference>
<evidence type="ECO:0000256" key="3">
    <source>
        <dbReference type="ARBA" id="ARBA00019010"/>
    </source>
</evidence>
<dbReference type="Gene3D" id="3.40.50.300">
    <property type="entry name" value="P-loop containing nucleotide triphosphate hydrolases"/>
    <property type="match status" value="1"/>
</dbReference>
<gene>
    <name evidence="11" type="primary">tsaE</name>
    <name evidence="11" type="ORF">L3556_01160</name>
</gene>
<protein>
    <recommendedName>
        <fullName evidence="3">tRNA threonylcarbamoyladenosine biosynthesis protein TsaE</fullName>
    </recommendedName>
    <alternativeName>
        <fullName evidence="10">t(6)A37 threonylcarbamoyladenosine biosynthesis protein TsaE</fullName>
    </alternativeName>
</protein>
<evidence type="ECO:0000256" key="6">
    <source>
        <dbReference type="ARBA" id="ARBA00022723"/>
    </source>
</evidence>
<dbReference type="Proteomes" id="UP001154265">
    <property type="component" value="Unassembled WGS sequence"/>
</dbReference>
<dbReference type="InterPro" id="IPR003442">
    <property type="entry name" value="T6A_TsaE"/>
</dbReference>
<evidence type="ECO:0000256" key="9">
    <source>
        <dbReference type="ARBA" id="ARBA00022842"/>
    </source>
</evidence>
<dbReference type="EMBL" id="JAKKUT010000001">
    <property type="protein sequence ID" value="MDG2989546.1"/>
    <property type="molecule type" value="Genomic_DNA"/>
</dbReference>
<evidence type="ECO:0000313" key="11">
    <source>
        <dbReference type="EMBL" id="MDG2989546.1"/>
    </source>
</evidence>
<keyword evidence="9" id="KW-0460">Magnesium</keyword>
<sequence length="156" mass="17529">MGTHLPLNLDLPRLQQLGRHWGKALPAGAVVLIYGDLGAGKTTLVQSIGEGLGITEPIQSPTFSLIQEYLEGRIPLYHFDLYRLLPQEVRDLHPELYWQGEEVAPGIVVIEWPEYLPDLPEEYLKVELVVATPEQRRLTLSATTLHQPLLPNLLNP</sequence>
<comment type="subcellular location">
    <subcellularLocation>
        <location evidence="1">Cytoplasm</location>
    </subcellularLocation>
</comment>
<keyword evidence="7" id="KW-0547">Nucleotide-binding</keyword>
<comment type="caution">
    <text evidence="11">The sequence shown here is derived from an EMBL/GenBank/DDBJ whole genome shotgun (WGS) entry which is preliminary data.</text>
</comment>
<proteinExistence type="inferred from homology"/>
<dbReference type="PANTHER" id="PTHR33540">
    <property type="entry name" value="TRNA THREONYLCARBAMOYLADENOSINE BIOSYNTHESIS PROTEIN TSAE"/>
    <property type="match status" value="1"/>
</dbReference>
<evidence type="ECO:0000256" key="1">
    <source>
        <dbReference type="ARBA" id="ARBA00004496"/>
    </source>
</evidence>
<dbReference type="SUPFAM" id="SSF52540">
    <property type="entry name" value="P-loop containing nucleoside triphosphate hydrolases"/>
    <property type="match status" value="1"/>
</dbReference>
<name>A0ABT6EUK8_9SYNE</name>
<dbReference type="PANTHER" id="PTHR33540:SF2">
    <property type="entry name" value="TRNA THREONYLCARBAMOYLADENOSINE BIOSYNTHESIS PROTEIN TSAE"/>
    <property type="match status" value="1"/>
</dbReference>